<keyword evidence="2" id="KW-1185">Reference proteome</keyword>
<reference evidence="2" key="1">
    <citation type="journal article" date="2019" name="Int. J. Syst. Evol. Microbiol.">
        <title>The Global Catalogue of Microorganisms (GCM) 10K type strain sequencing project: providing services to taxonomists for standard genome sequencing and annotation.</title>
        <authorList>
            <consortium name="The Broad Institute Genomics Platform"/>
            <consortium name="The Broad Institute Genome Sequencing Center for Infectious Disease"/>
            <person name="Wu L."/>
            <person name="Ma J."/>
        </authorList>
    </citation>
    <scope>NUCLEOTIDE SEQUENCE [LARGE SCALE GENOMIC DNA]</scope>
    <source>
        <strain evidence="2">KCTC 42248</strain>
    </source>
</reference>
<name>A0ABW5NEP1_9SPHI</name>
<protein>
    <submittedName>
        <fullName evidence="1">Uncharacterized protein</fullName>
    </submittedName>
</protein>
<evidence type="ECO:0000313" key="1">
    <source>
        <dbReference type="EMBL" id="MFD2597355.1"/>
    </source>
</evidence>
<dbReference type="RefSeq" id="WP_380866461.1">
    <property type="nucleotide sequence ID" value="NZ_JBHUMA010000003.1"/>
</dbReference>
<dbReference type="EMBL" id="JBHUMA010000003">
    <property type="protein sequence ID" value="MFD2597355.1"/>
    <property type="molecule type" value="Genomic_DNA"/>
</dbReference>
<comment type="caution">
    <text evidence="1">The sequence shown here is derived from an EMBL/GenBank/DDBJ whole genome shotgun (WGS) entry which is preliminary data.</text>
</comment>
<organism evidence="1 2">
    <name type="scientific">Sphingobacterium corticis</name>
    <dbReference type="NCBI Taxonomy" id="1812823"/>
    <lineage>
        <taxon>Bacteria</taxon>
        <taxon>Pseudomonadati</taxon>
        <taxon>Bacteroidota</taxon>
        <taxon>Sphingobacteriia</taxon>
        <taxon>Sphingobacteriales</taxon>
        <taxon>Sphingobacteriaceae</taxon>
        <taxon>Sphingobacterium</taxon>
    </lineage>
</organism>
<accession>A0ABW5NEP1</accession>
<sequence>MLKIIISYLFGRSLFESESNNKNAQLLKGKVIVGDRLYRIDDLKKQLAEFLQVPQQSLRFNEQTNIFYISGSNVTYSAEEIVNKFSPL</sequence>
<proteinExistence type="predicted"/>
<evidence type="ECO:0000313" key="2">
    <source>
        <dbReference type="Proteomes" id="UP001597393"/>
    </source>
</evidence>
<dbReference type="Proteomes" id="UP001597393">
    <property type="component" value="Unassembled WGS sequence"/>
</dbReference>
<gene>
    <name evidence="1" type="ORF">ACFSQ3_00210</name>
</gene>